<keyword evidence="2" id="KW-1185">Reference proteome</keyword>
<sequence>MNKFLNYLKMQKFNGYISDSELDFLIKNKTIFINEINNLNKASFKADMMNDNKNFVRSILNITMQTLGVVAIC</sequence>
<evidence type="ECO:0000313" key="1">
    <source>
        <dbReference type="EMBL" id="MCS5736510.1"/>
    </source>
</evidence>
<gene>
    <name evidence="1" type="ORF">N1032_22510</name>
</gene>
<accession>A0ABT2H966</accession>
<dbReference type="EMBL" id="JANLCJ010000043">
    <property type="protein sequence ID" value="MCS5736510.1"/>
    <property type="molecule type" value="Genomic_DNA"/>
</dbReference>
<comment type="caution">
    <text evidence="1">The sequence shown here is derived from an EMBL/GenBank/DDBJ whole genome shotgun (WGS) entry which is preliminary data.</text>
</comment>
<dbReference type="RefSeq" id="WP_259542528.1">
    <property type="nucleotide sequence ID" value="NZ_JANLCJ010000043.1"/>
</dbReference>
<proteinExistence type="predicted"/>
<evidence type="ECO:0000313" key="2">
    <source>
        <dbReference type="Proteomes" id="UP001165586"/>
    </source>
</evidence>
<name>A0ABT2H966_9MICO</name>
<dbReference type="Proteomes" id="UP001165586">
    <property type="component" value="Unassembled WGS sequence"/>
</dbReference>
<organism evidence="1 2">
    <name type="scientific">Herbiconiux daphne</name>
    <dbReference type="NCBI Taxonomy" id="2970914"/>
    <lineage>
        <taxon>Bacteria</taxon>
        <taxon>Bacillati</taxon>
        <taxon>Actinomycetota</taxon>
        <taxon>Actinomycetes</taxon>
        <taxon>Micrococcales</taxon>
        <taxon>Microbacteriaceae</taxon>
        <taxon>Herbiconiux</taxon>
    </lineage>
</organism>
<reference evidence="1" key="1">
    <citation type="submission" date="2022-08" db="EMBL/GenBank/DDBJ databases">
        <authorList>
            <person name="Deng Y."/>
            <person name="Han X.-F."/>
            <person name="Zhang Y.-Q."/>
        </authorList>
    </citation>
    <scope>NUCLEOTIDE SEQUENCE</scope>
    <source>
        <strain evidence="1">CPCC 203386</strain>
    </source>
</reference>
<protein>
    <submittedName>
        <fullName evidence="1">Uncharacterized protein</fullName>
    </submittedName>
</protein>